<dbReference type="EMBL" id="FOLL01000003">
    <property type="protein sequence ID" value="SFC03766.1"/>
    <property type="molecule type" value="Genomic_DNA"/>
</dbReference>
<keyword evidence="2" id="KW-1185">Reference proteome</keyword>
<proteinExistence type="predicted"/>
<reference evidence="1 2" key="1">
    <citation type="submission" date="2016-10" db="EMBL/GenBank/DDBJ databases">
        <authorList>
            <person name="de Groot N.N."/>
        </authorList>
    </citation>
    <scope>NUCLEOTIDE SEQUENCE [LARGE SCALE GENOMIC DNA]</scope>
    <source>
        <strain evidence="1 2">DSM 22900</strain>
    </source>
</reference>
<dbReference type="STRING" id="623281.SAMN05421747_103206"/>
<evidence type="ECO:0000313" key="1">
    <source>
        <dbReference type="EMBL" id="SFC03766.1"/>
    </source>
</evidence>
<gene>
    <name evidence="1" type="ORF">SAMN05421747_103206</name>
</gene>
<protein>
    <submittedName>
        <fullName evidence="1">Uncharacterized protein</fullName>
    </submittedName>
</protein>
<accession>A0A1I1FXI8</accession>
<dbReference type="AlphaFoldDB" id="A0A1I1FXI8"/>
<dbReference type="Proteomes" id="UP000199577">
    <property type="component" value="Unassembled WGS sequence"/>
</dbReference>
<evidence type="ECO:0000313" key="2">
    <source>
        <dbReference type="Proteomes" id="UP000199577"/>
    </source>
</evidence>
<name>A0A1I1FXI8_9SPHI</name>
<sequence>MGDFTVLSRANLADFSEKRDIVTDVPKAHTLLSLTI</sequence>
<organism evidence="1 2">
    <name type="scientific">Parapedobacter composti</name>
    <dbReference type="NCBI Taxonomy" id="623281"/>
    <lineage>
        <taxon>Bacteria</taxon>
        <taxon>Pseudomonadati</taxon>
        <taxon>Bacteroidota</taxon>
        <taxon>Sphingobacteriia</taxon>
        <taxon>Sphingobacteriales</taxon>
        <taxon>Sphingobacteriaceae</taxon>
        <taxon>Parapedobacter</taxon>
    </lineage>
</organism>